<dbReference type="EMBL" id="FZOC01000001">
    <property type="protein sequence ID" value="SNR68961.1"/>
    <property type="molecule type" value="Genomic_DNA"/>
</dbReference>
<evidence type="ECO:0000313" key="2">
    <source>
        <dbReference type="Proteomes" id="UP000198324"/>
    </source>
</evidence>
<sequence>MSRKPVPAGLWAALILAGLLSGCLPKTKDWVHPQMADPRKEDRLFEEDTAFCEGKIGAQVQGADRDKAMADCLGRLGWRPRE</sequence>
<name>A0A238YDY6_9BACT</name>
<evidence type="ECO:0000313" key="1">
    <source>
        <dbReference type="EMBL" id="SNR68961.1"/>
    </source>
</evidence>
<dbReference type="PROSITE" id="PS51257">
    <property type="entry name" value="PROKAR_LIPOPROTEIN"/>
    <property type="match status" value="1"/>
</dbReference>
<protein>
    <submittedName>
        <fullName evidence="1">Uncharacterized protein</fullName>
    </submittedName>
</protein>
<organism evidence="1 2">
    <name type="scientific">Humidesulfovibrio mexicanus</name>
    <dbReference type="NCBI Taxonomy" id="147047"/>
    <lineage>
        <taxon>Bacteria</taxon>
        <taxon>Pseudomonadati</taxon>
        <taxon>Thermodesulfobacteriota</taxon>
        <taxon>Desulfovibrionia</taxon>
        <taxon>Desulfovibrionales</taxon>
        <taxon>Desulfovibrionaceae</taxon>
        <taxon>Humidesulfovibrio</taxon>
    </lineage>
</organism>
<dbReference type="AlphaFoldDB" id="A0A238YDY6"/>
<gene>
    <name evidence="1" type="ORF">SAMN04488503_0879</name>
</gene>
<accession>A0A238YDY6</accession>
<reference evidence="1 2" key="1">
    <citation type="submission" date="2017-06" db="EMBL/GenBank/DDBJ databases">
        <authorList>
            <person name="Kim H.J."/>
            <person name="Triplett B.A."/>
        </authorList>
    </citation>
    <scope>NUCLEOTIDE SEQUENCE [LARGE SCALE GENOMIC DNA]</scope>
    <source>
        <strain evidence="1 2">DSM 13116</strain>
    </source>
</reference>
<proteinExistence type="predicted"/>
<keyword evidence="2" id="KW-1185">Reference proteome</keyword>
<dbReference type="OrthoDB" id="5459194at2"/>
<dbReference type="Proteomes" id="UP000198324">
    <property type="component" value="Unassembled WGS sequence"/>
</dbReference>
<dbReference type="RefSeq" id="WP_089272062.1">
    <property type="nucleotide sequence ID" value="NZ_FZOC01000001.1"/>
</dbReference>